<feature type="domain" description="Large ribosomal subunit protein uL2 C-terminal" evidence="7">
    <location>
        <begin position="122"/>
        <end position="251"/>
    </location>
</feature>
<dbReference type="InterPro" id="IPR002171">
    <property type="entry name" value="Ribosomal_uL2"/>
</dbReference>
<dbReference type="KEGG" id="pwo:UX70_C0001G0857"/>
<evidence type="ECO:0000256" key="5">
    <source>
        <dbReference type="HAMAP-Rule" id="MF_01320"/>
    </source>
</evidence>
<accession>A0A0G4AV19</accession>
<dbReference type="InterPro" id="IPR014726">
    <property type="entry name" value="Ribosomal_uL2_dom3"/>
</dbReference>
<dbReference type="InterPro" id="IPR022669">
    <property type="entry name" value="Ribosomal_uL2_C"/>
</dbReference>
<dbReference type="EMBL" id="CP011209">
    <property type="protein sequence ID" value="AKM78567.1"/>
    <property type="molecule type" value="Genomic_DNA"/>
</dbReference>
<dbReference type="InterPro" id="IPR022666">
    <property type="entry name" value="Ribosomal_uL2_RNA-bd_dom"/>
</dbReference>
<proteinExistence type="inferred from homology"/>
<dbReference type="STRING" id="1619007.UX70_C0001G0857"/>
<comment type="subunit">
    <text evidence="5">Part of the 50S ribosomal subunit. Forms a bridge to the 30S subunit in the 70S ribosome.</text>
</comment>
<evidence type="ECO:0000256" key="2">
    <source>
        <dbReference type="ARBA" id="ARBA00022980"/>
    </source>
</evidence>
<dbReference type="PIRSF" id="PIRSF002158">
    <property type="entry name" value="Ribosomal_L2"/>
    <property type="match status" value="1"/>
</dbReference>
<evidence type="ECO:0000259" key="7">
    <source>
        <dbReference type="SMART" id="SM01382"/>
    </source>
</evidence>
<dbReference type="FunFam" id="4.10.950.10:FF:000001">
    <property type="entry name" value="50S ribosomal protein L2"/>
    <property type="match status" value="1"/>
</dbReference>
<dbReference type="PANTHER" id="PTHR13691">
    <property type="entry name" value="RIBOSOMAL PROTEIN L2"/>
    <property type="match status" value="1"/>
</dbReference>
<reference evidence="9 10" key="1">
    <citation type="journal article" date="2015" name="Nature">
        <title>rRNA introns, odd ribosomes, and small enigmatic genomes across a large radiation of phyla.</title>
        <authorList>
            <person name="Brown C.T."/>
            <person name="Hug L.A."/>
            <person name="Thomas B.C."/>
            <person name="Sharon I."/>
            <person name="Castelle C.J."/>
            <person name="Singh A."/>
            <person name="Wilkins M.J."/>
            <person name="Williams K.H."/>
            <person name="Banfield J.F."/>
        </authorList>
    </citation>
    <scope>NUCLEOTIDE SEQUENCE [LARGE SCALE GENOMIC DNA]</scope>
</reference>
<dbReference type="SUPFAM" id="SSF50104">
    <property type="entry name" value="Translation proteins SH3-like domain"/>
    <property type="match status" value="1"/>
</dbReference>
<evidence type="ECO:0000256" key="3">
    <source>
        <dbReference type="ARBA" id="ARBA00023274"/>
    </source>
</evidence>
<dbReference type="PANTHER" id="PTHR13691:SF5">
    <property type="entry name" value="LARGE RIBOSOMAL SUBUNIT PROTEIN UL2M"/>
    <property type="match status" value="1"/>
</dbReference>
<dbReference type="GO" id="GO:0002181">
    <property type="term" value="P:cytoplasmic translation"/>
    <property type="evidence" value="ECO:0007669"/>
    <property type="project" value="TreeGrafter"/>
</dbReference>
<sequence length="278" mass="31117">MKKYSPTTPSRRHMTVVDYSVLTKIEPMKSALIRIAHRAGRNNQGRITTRHQGGGVKQLYRMVDFKQNKIDIPARIEAIEYDPYRSAFIARALYNDGERRYILAGKGMKVDDVIITAESAPVKEGNRSKLKNIPTSYMVYNIEFQPGKGGQMVKSAGSYAQVLAHEGKYTSLKLPSGEVRKVLTECYATMGQVSNNEHNLVNIGKAGRSRQMGIRPTVRGTAMNPVDHPYGGGEGVQPRGTKRPKTLWGKVTGGRKTRNTKKRSTDLIIKRRVSKRNK</sequence>
<dbReference type="InterPro" id="IPR008991">
    <property type="entry name" value="Translation_prot_SH3-like_sf"/>
</dbReference>
<keyword evidence="2 5" id="KW-0689">Ribosomal protein</keyword>
<dbReference type="SMART" id="SM01382">
    <property type="entry name" value="Ribosomal_L2_C"/>
    <property type="match status" value="1"/>
</dbReference>
<evidence type="ECO:0000256" key="1">
    <source>
        <dbReference type="ARBA" id="ARBA00005636"/>
    </source>
</evidence>
<dbReference type="Gene3D" id="4.10.950.10">
    <property type="entry name" value="Ribosomal protein L2, domain 3"/>
    <property type="match status" value="1"/>
</dbReference>
<dbReference type="InterPro" id="IPR014722">
    <property type="entry name" value="Rib_uL2_dom2"/>
</dbReference>
<dbReference type="NCBIfam" id="TIGR01171">
    <property type="entry name" value="rplB_bact"/>
    <property type="match status" value="1"/>
</dbReference>
<dbReference type="Pfam" id="PF00181">
    <property type="entry name" value="Ribosomal_L2_N"/>
    <property type="match status" value="1"/>
</dbReference>
<dbReference type="SMART" id="SM01383">
    <property type="entry name" value="Ribosomal_L2"/>
    <property type="match status" value="1"/>
</dbReference>
<feature type="compositionally biased region" description="Basic residues" evidence="6">
    <location>
        <begin position="253"/>
        <end position="262"/>
    </location>
</feature>
<keyword evidence="5" id="KW-0699">rRNA-binding</keyword>
<comment type="function">
    <text evidence="5">One of the primary rRNA binding proteins. Required for association of the 30S and 50S subunits to form the 70S ribosome, for tRNA binding and peptide bond formation. It has been suggested to have peptidyltransferase activity; this is somewhat controversial. Makes several contacts with the 16S rRNA in the 70S ribosome.</text>
</comment>
<evidence type="ECO:0000313" key="10">
    <source>
        <dbReference type="Proteomes" id="UP000035656"/>
    </source>
</evidence>
<dbReference type="Gene3D" id="2.30.30.30">
    <property type="match status" value="1"/>
</dbReference>
<dbReference type="Pfam" id="PF03947">
    <property type="entry name" value="Ribosomal_L2_C"/>
    <property type="match status" value="1"/>
</dbReference>
<dbReference type="GO" id="GO:0019843">
    <property type="term" value="F:rRNA binding"/>
    <property type="evidence" value="ECO:0007669"/>
    <property type="project" value="UniProtKB-UniRule"/>
</dbReference>
<dbReference type="Gene3D" id="2.40.50.140">
    <property type="entry name" value="Nucleic acid-binding proteins"/>
    <property type="match status" value="1"/>
</dbReference>
<comment type="similarity">
    <text evidence="1 5">Belongs to the universal ribosomal protein uL2 family.</text>
</comment>
<dbReference type="InterPro" id="IPR022671">
    <property type="entry name" value="Ribosomal_uL2_CS"/>
</dbReference>
<name>A0A0G4AV19_9BACT</name>
<organism evidence="9 10">
    <name type="scientific">Candidatus Wolfebacteria bacterium GW2011_GWB1_47_1</name>
    <dbReference type="NCBI Taxonomy" id="1619007"/>
    <lineage>
        <taxon>Bacteria</taxon>
        <taxon>Candidatus Wolfeibacteriota</taxon>
    </lineage>
</organism>
<evidence type="ECO:0000256" key="6">
    <source>
        <dbReference type="SAM" id="MobiDB-lite"/>
    </source>
</evidence>
<dbReference type="PROSITE" id="PS00467">
    <property type="entry name" value="RIBOSOMAL_L2"/>
    <property type="match status" value="1"/>
</dbReference>
<dbReference type="AlphaFoldDB" id="A0A0G4AV19"/>
<dbReference type="GO" id="GO:0016740">
    <property type="term" value="F:transferase activity"/>
    <property type="evidence" value="ECO:0007669"/>
    <property type="project" value="InterPro"/>
</dbReference>
<dbReference type="FunFam" id="2.30.30.30:FF:000001">
    <property type="entry name" value="50S ribosomal protein L2"/>
    <property type="match status" value="1"/>
</dbReference>
<dbReference type="SUPFAM" id="SSF50249">
    <property type="entry name" value="Nucleic acid-binding proteins"/>
    <property type="match status" value="1"/>
</dbReference>
<feature type="region of interest" description="Disordered" evidence="6">
    <location>
        <begin position="219"/>
        <end position="264"/>
    </location>
</feature>
<keyword evidence="3 5" id="KW-0687">Ribonucleoprotein</keyword>
<dbReference type="GO" id="GO:0015934">
    <property type="term" value="C:large ribosomal subunit"/>
    <property type="evidence" value="ECO:0007669"/>
    <property type="project" value="InterPro"/>
</dbReference>
<evidence type="ECO:0000313" key="9">
    <source>
        <dbReference type="EMBL" id="AKM78567.1"/>
    </source>
</evidence>
<dbReference type="Proteomes" id="UP000035656">
    <property type="component" value="Chromosome"/>
</dbReference>
<keyword evidence="5" id="KW-0694">RNA-binding</keyword>
<feature type="domain" description="Large ribosomal subunit protein uL2 RNA-binding" evidence="8">
    <location>
        <begin position="40"/>
        <end position="116"/>
    </location>
</feature>
<evidence type="ECO:0000256" key="4">
    <source>
        <dbReference type="ARBA" id="ARBA00035242"/>
    </source>
</evidence>
<evidence type="ECO:0000259" key="8">
    <source>
        <dbReference type="SMART" id="SM01383"/>
    </source>
</evidence>
<gene>
    <name evidence="5 9" type="primary">rplB</name>
    <name evidence="9" type="ORF">UX70_C0001G0857</name>
</gene>
<dbReference type="InterPro" id="IPR012340">
    <property type="entry name" value="NA-bd_OB-fold"/>
</dbReference>
<protein>
    <recommendedName>
        <fullName evidence="4 5">Large ribosomal subunit protein uL2</fullName>
    </recommendedName>
</protein>
<dbReference type="InterPro" id="IPR005880">
    <property type="entry name" value="Ribosomal_uL2_bac/org-type"/>
</dbReference>
<dbReference type="PATRIC" id="fig|1619007.4.peg.839"/>
<dbReference type="HAMAP" id="MF_01320_B">
    <property type="entry name" value="Ribosomal_uL2_B"/>
    <property type="match status" value="1"/>
</dbReference>
<dbReference type="GO" id="GO:0003735">
    <property type="term" value="F:structural constituent of ribosome"/>
    <property type="evidence" value="ECO:0007669"/>
    <property type="project" value="InterPro"/>
</dbReference>